<name>A0ABQ1GVC9_9BACL</name>
<keyword evidence="2" id="KW-1185">Reference proteome</keyword>
<protein>
    <submittedName>
        <fullName evidence="1">Uncharacterized protein</fullName>
    </submittedName>
</protein>
<evidence type="ECO:0000313" key="1">
    <source>
        <dbReference type="EMBL" id="GGA50564.1"/>
    </source>
</evidence>
<organism evidence="1 2">
    <name type="scientific">Kroppenstedtia guangzhouensis</name>
    <dbReference type="NCBI Taxonomy" id="1274356"/>
    <lineage>
        <taxon>Bacteria</taxon>
        <taxon>Bacillati</taxon>
        <taxon>Bacillota</taxon>
        <taxon>Bacilli</taxon>
        <taxon>Bacillales</taxon>
        <taxon>Thermoactinomycetaceae</taxon>
        <taxon>Kroppenstedtia</taxon>
    </lineage>
</organism>
<accession>A0ABQ1GVC9</accession>
<sequence length="64" mass="6830">MKVVILPSGKFYGRGGRGNILPLVILCNMASPCPMVRFGTDRLHPVAGWQSATGEDTTGAKVAW</sequence>
<evidence type="ECO:0000313" key="2">
    <source>
        <dbReference type="Proteomes" id="UP000617979"/>
    </source>
</evidence>
<dbReference type="Proteomes" id="UP000617979">
    <property type="component" value="Unassembled WGS sequence"/>
</dbReference>
<gene>
    <name evidence="1" type="ORF">GCM10007416_24650</name>
</gene>
<reference evidence="2" key="1">
    <citation type="journal article" date="2019" name="Int. J. Syst. Evol. Microbiol.">
        <title>The Global Catalogue of Microorganisms (GCM) 10K type strain sequencing project: providing services to taxonomists for standard genome sequencing and annotation.</title>
        <authorList>
            <consortium name="The Broad Institute Genomics Platform"/>
            <consortium name="The Broad Institute Genome Sequencing Center for Infectious Disease"/>
            <person name="Wu L."/>
            <person name="Ma J."/>
        </authorList>
    </citation>
    <scope>NUCLEOTIDE SEQUENCE [LARGE SCALE GENOMIC DNA]</scope>
    <source>
        <strain evidence="2">CGMCC 1.12404</strain>
    </source>
</reference>
<proteinExistence type="predicted"/>
<dbReference type="EMBL" id="BMEX01000009">
    <property type="protein sequence ID" value="GGA50564.1"/>
    <property type="molecule type" value="Genomic_DNA"/>
</dbReference>
<comment type="caution">
    <text evidence="1">The sequence shown here is derived from an EMBL/GenBank/DDBJ whole genome shotgun (WGS) entry which is preliminary data.</text>
</comment>